<accession>A0A9P8ABZ5</accession>
<feature type="domain" description="Carboxylesterase type B" evidence="3">
    <location>
        <begin position="13"/>
        <end position="506"/>
    </location>
</feature>
<dbReference type="Gene3D" id="3.40.50.1820">
    <property type="entry name" value="alpha/beta hydrolase"/>
    <property type="match status" value="3"/>
</dbReference>
<dbReference type="PANTHER" id="PTHR11559">
    <property type="entry name" value="CARBOXYLESTERASE"/>
    <property type="match status" value="1"/>
</dbReference>
<dbReference type="GO" id="GO:0016787">
    <property type="term" value="F:hydrolase activity"/>
    <property type="evidence" value="ECO:0007669"/>
    <property type="project" value="UniProtKB-KW"/>
</dbReference>
<dbReference type="PROSITE" id="PS00122">
    <property type="entry name" value="CARBOXYLESTERASE_B_1"/>
    <property type="match status" value="1"/>
</dbReference>
<gene>
    <name evidence="4" type="ORF">KVV02_004044</name>
</gene>
<dbReference type="InterPro" id="IPR050309">
    <property type="entry name" value="Type-B_Carboxylest/Lipase"/>
</dbReference>
<reference evidence="4" key="1">
    <citation type="submission" date="2021-07" db="EMBL/GenBank/DDBJ databases">
        <title>Draft genome of Mortierella alpina, strain LL118, isolated from an aspen leaf litter sample.</title>
        <authorList>
            <person name="Yang S."/>
            <person name="Vinatzer B.A."/>
        </authorList>
    </citation>
    <scope>NUCLEOTIDE SEQUENCE</scope>
    <source>
        <strain evidence="4">LL118</strain>
    </source>
</reference>
<comment type="similarity">
    <text evidence="1">Belongs to the type-B carboxylesterase/lipase family.</text>
</comment>
<evidence type="ECO:0000256" key="2">
    <source>
        <dbReference type="ARBA" id="ARBA00022801"/>
    </source>
</evidence>
<dbReference type="Pfam" id="PF00135">
    <property type="entry name" value="COesterase"/>
    <property type="match status" value="2"/>
</dbReference>
<proteinExistence type="inferred from homology"/>
<evidence type="ECO:0000313" key="5">
    <source>
        <dbReference type="Proteomes" id="UP000717515"/>
    </source>
</evidence>
<sequence>MTLPTELRGNQRPEVAIPDVGKVKGILDEEHPVVKFLNIPFGVVNERWRPADKAQPWQGVRDATKDGYSPPQATVADPEFAAMIGMKPNVVYEEDMSERDCLSLNIYMPASALNSDEELPVCVWIYGGGFKLGSITTPLYDCTQLVSTSIEQKRPMIMISINYRVNYFGFMSSKELVLDAQTYANTVPERLRRWYDGSVGNWGLLDQILGLEWVRDHIQAFRGDPERVTVMGESAGSVSIAYLMLIPQCHGLFHRAIMQSGAAFTLPAMQPEHRGQHMFDCLCRVFNVPDDLSGTEKVGRLRDVPEKSLAEELNKAEIMSFAPTLDGVLFKDHSPLLTPDVSLYDPNLNWVFMGTCADEGSMFTATFKITNPQHIAKLRARLSAPGDGPVFDELFGVPKNDEDATKIGERLSGNCLFQYPVFQASEAILAHPSCQLTRYHVDVRVAKMDEKSSTFKSFHGIDVPYVFGNKTASSLLSAKEMSFSKEMQGIWIDVITSKSPEDSTLPKVRAIQPTGIPGKEELGEEAIVFGADLKVGKGVIERMPAEEVGFWKRSYAYAAELAQQGGGTQMGVDSFMSLTSLFHHTMALHNELQGNPHPEVTIPGLGKVKGILDEEHPVVKFLNIPFGVVNERWRPADKAQPWHGVRDATKNGISPPQAITTNPSLSALFEMLDVVYEDVMSERDCLSLNIYMPASALNYEEKLPVCVWIYGGGFKFGSITTPLYDGTQLVSTSIDQKRPMIMLSINYRVNFLGFMSSKELVLDAQTYANAIPKHLRRWYDSSVGNWGFLDQILGLEWVRDHIQAFRGDPERSGAASTHPAMRPEHEGQRYFDFLCQVFNVSNDLSGPEKVARLRDVPEKSLAEILDRPDFLFFSPTMDGVLFKEDTRLATQDPSLYDPNLDWVFMGTCADEGTIFTSQFNATTPQNIAKLRTRLSAPGDEPVFDQLFGVPKNDEDATKIGAHLLDNRLFRYPILQASQAILAHPSCQLTRYHVDVRVAKMDKMFPARKSFHTVDLLYIFGNKSVSDLLSDEEMSFSKVIQGVWIDVITSKSREESTLPKVTNTQLPPLSGKETIGHEAIVFGADLKVGRGVVERMSAEEVEFWKRSSAYMADQAQQGRGADVGLDIFKPL</sequence>
<dbReference type="InterPro" id="IPR029058">
    <property type="entry name" value="AB_hydrolase_fold"/>
</dbReference>
<dbReference type="InterPro" id="IPR002018">
    <property type="entry name" value="CarbesteraseB"/>
</dbReference>
<evidence type="ECO:0000259" key="3">
    <source>
        <dbReference type="Pfam" id="PF00135"/>
    </source>
</evidence>
<dbReference type="InterPro" id="IPR019826">
    <property type="entry name" value="Carboxylesterase_B_AS"/>
</dbReference>
<feature type="domain" description="Carboxylesterase type B" evidence="3">
    <location>
        <begin position="598"/>
        <end position="811"/>
    </location>
</feature>
<evidence type="ECO:0000313" key="4">
    <source>
        <dbReference type="EMBL" id="KAG9326307.1"/>
    </source>
</evidence>
<evidence type="ECO:0000256" key="1">
    <source>
        <dbReference type="ARBA" id="ARBA00005964"/>
    </source>
</evidence>
<protein>
    <recommendedName>
        <fullName evidence="3">Carboxylesterase type B domain-containing protein</fullName>
    </recommendedName>
</protein>
<dbReference type="AlphaFoldDB" id="A0A9P8ABZ5"/>
<dbReference type="Proteomes" id="UP000717515">
    <property type="component" value="Unassembled WGS sequence"/>
</dbReference>
<dbReference type="SUPFAM" id="SSF53474">
    <property type="entry name" value="alpha/beta-Hydrolases"/>
    <property type="match status" value="2"/>
</dbReference>
<name>A0A9P8ABZ5_MORAP</name>
<comment type="caution">
    <text evidence="4">The sequence shown here is derived from an EMBL/GenBank/DDBJ whole genome shotgun (WGS) entry which is preliminary data.</text>
</comment>
<keyword evidence="2" id="KW-0378">Hydrolase</keyword>
<dbReference type="EMBL" id="JAIFTL010000022">
    <property type="protein sequence ID" value="KAG9326307.1"/>
    <property type="molecule type" value="Genomic_DNA"/>
</dbReference>
<organism evidence="4 5">
    <name type="scientific">Mortierella alpina</name>
    <name type="common">Oleaginous fungus</name>
    <name type="synonym">Mortierella renispora</name>
    <dbReference type="NCBI Taxonomy" id="64518"/>
    <lineage>
        <taxon>Eukaryota</taxon>
        <taxon>Fungi</taxon>
        <taxon>Fungi incertae sedis</taxon>
        <taxon>Mucoromycota</taxon>
        <taxon>Mortierellomycotina</taxon>
        <taxon>Mortierellomycetes</taxon>
        <taxon>Mortierellales</taxon>
        <taxon>Mortierellaceae</taxon>
        <taxon>Mortierella</taxon>
    </lineage>
</organism>